<dbReference type="OrthoDB" id="9807937at2"/>
<name>A0A657LYV8_9HYPH</name>
<accession>A0A657LYV8</accession>
<comment type="subcellular location">
    <subcellularLocation>
        <location evidence="1">Membrane</location>
        <topology evidence="1">Multi-pass membrane protein</topology>
    </subcellularLocation>
</comment>
<organism evidence="8 9">
    <name type="scientific">Pararhizobium antarcticum</name>
    <dbReference type="NCBI Taxonomy" id="1798805"/>
    <lineage>
        <taxon>Bacteria</taxon>
        <taxon>Pseudomonadati</taxon>
        <taxon>Pseudomonadota</taxon>
        <taxon>Alphaproteobacteria</taxon>
        <taxon>Hyphomicrobiales</taxon>
        <taxon>Rhizobiaceae</taxon>
        <taxon>Rhizobium/Agrobacterium group</taxon>
        <taxon>Pararhizobium</taxon>
    </lineage>
</organism>
<evidence type="ECO:0000256" key="6">
    <source>
        <dbReference type="SAM" id="Phobius"/>
    </source>
</evidence>
<evidence type="ECO:0000259" key="7">
    <source>
        <dbReference type="Pfam" id="PF00892"/>
    </source>
</evidence>
<feature type="domain" description="EamA" evidence="7">
    <location>
        <begin position="149"/>
        <end position="295"/>
    </location>
</feature>
<evidence type="ECO:0000256" key="4">
    <source>
        <dbReference type="ARBA" id="ARBA00022989"/>
    </source>
</evidence>
<feature type="transmembrane region" description="Helical" evidence="6">
    <location>
        <begin position="149"/>
        <end position="166"/>
    </location>
</feature>
<feature type="transmembrane region" description="Helical" evidence="6">
    <location>
        <begin position="280"/>
        <end position="297"/>
    </location>
</feature>
<keyword evidence="4 6" id="KW-1133">Transmembrane helix</keyword>
<dbReference type="InterPro" id="IPR037185">
    <property type="entry name" value="EmrE-like"/>
</dbReference>
<comment type="caution">
    <text evidence="8">The sequence shown here is derived from an EMBL/GenBank/DDBJ whole genome shotgun (WGS) entry which is preliminary data.</text>
</comment>
<feature type="transmembrane region" description="Helical" evidence="6">
    <location>
        <begin position="254"/>
        <end position="274"/>
    </location>
</feature>
<feature type="transmembrane region" description="Helical" evidence="6">
    <location>
        <begin position="186"/>
        <end position="206"/>
    </location>
</feature>
<keyword evidence="5 6" id="KW-0472">Membrane</keyword>
<gene>
    <name evidence="8" type="ORF">AX760_09000</name>
</gene>
<dbReference type="EMBL" id="LSRP01000002">
    <property type="protein sequence ID" value="OJG00960.1"/>
    <property type="molecule type" value="Genomic_DNA"/>
</dbReference>
<evidence type="ECO:0000256" key="3">
    <source>
        <dbReference type="ARBA" id="ARBA00022692"/>
    </source>
</evidence>
<keyword evidence="9" id="KW-1185">Reference proteome</keyword>
<feature type="transmembrane region" description="Helical" evidence="6">
    <location>
        <begin position="39"/>
        <end position="56"/>
    </location>
</feature>
<feature type="transmembrane region" description="Helical" evidence="6">
    <location>
        <begin position="68"/>
        <end position="88"/>
    </location>
</feature>
<evidence type="ECO:0000256" key="5">
    <source>
        <dbReference type="ARBA" id="ARBA00023136"/>
    </source>
</evidence>
<keyword evidence="3 6" id="KW-0812">Transmembrane</keyword>
<dbReference type="Proteomes" id="UP000182661">
    <property type="component" value="Unassembled WGS sequence"/>
</dbReference>
<dbReference type="InterPro" id="IPR000620">
    <property type="entry name" value="EamA_dom"/>
</dbReference>
<evidence type="ECO:0000256" key="1">
    <source>
        <dbReference type="ARBA" id="ARBA00004141"/>
    </source>
</evidence>
<proteinExistence type="inferred from homology"/>
<dbReference type="AlphaFoldDB" id="A0A657LYV8"/>
<dbReference type="PANTHER" id="PTHR22911">
    <property type="entry name" value="ACYL-MALONYL CONDENSING ENZYME-RELATED"/>
    <property type="match status" value="1"/>
</dbReference>
<feature type="transmembrane region" description="Helical" evidence="6">
    <location>
        <begin position="125"/>
        <end position="143"/>
    </location>
</feature>
<protein>
    <recommendedName>
        <fullName evidence="7">EamA domain-containing protein</fullName>
    </recommendedName>
</protein>
<evidence type="ECO:0000256" key="2">
    <source>
        <dbReference type="ARBA" id="ARBA00009853"/>
    </source>
</evidence>
<dbReference type="PANTHER" id="PTHR22911:SF6">
    <property type="entry name" value="SOLUTE CARRIER FAMILY 35 MEMBER G1"/>
    <property type="match status" value="1"/>
</dbReference>
<dbReference type="GO" id="GO:0016020">
    <property type="term" value="C:membrane"/>
    <property type="evidence" value="ECO:0007669"/>
    <property type="project" value="UniProtKB-SubCell"/>
</dbReference>
<feature type="transmembrane region" description="Helical" evidence="6">
    <location>
        <begin position="226"/>
        <end position="247"/>
    </location>
</feature>
<sequence length="312" mass="33183">MQNRTALGIAYLCLGILIFSVQDAIIKAVSGSYPLTQVVATRGVVAIPLLLALVHVDTGLGSIFARNVWPLAGRALLLLVAYTSYYMAFPALPLADAVALYFTVPLFMLVLAAPFLGETIGWRRITAVGIGFVGVMVMLRPGAGLFEPAALLSLFSAATYALAMLMARRMGNDVSASVMSFYQNGVYLIGALVMAGFFHATGIHEASHKSIEFLVRPWVWPNTHDFLLIAACGVIAAVAMTLLTNAYRIAKASVVASFEYTGMLWAPLWGFLFFGEIPHLTTIAGAGLIIASGLFALSSPAAREDKGADGES</sequence>
<dbReference type="SUPFAM" id="SSF103481">
    <property type="entry name" value="Multidrug resistance efflux transporter EmrE"/>
    <property type="match status" value="2"/>
</dbReference>
<reference evidence="8 9" key="1">
    <citation type="submission" date="2016-02" db="EMBL/GenBank/DDBJ databases">
        <title>Genome sequencing of a beta-galactosidase producing bacteria Rhizobium sp. 59.</title>
        <authorList>
            <person name="Wang D."/>
            <person name="Kot W."/>
            <person name="Qin Y."/>
            <person name="Hansen L."/>
            <person name="Naqvi K."/>
            <person name="Rensing C."/>
        </authorList>
    </citation>
    <scope>NUCLEOTIDE SEQUENCE [LARGE SCALE GENOMIC DNA]</scope>
    <source>
        <strain evidence="8 9">59</strain>
    </source>
</reference>
<feature type="transmembrane region" description="Helical" evidence="6">
    <location>
        <begin position="94"/>
        <end position="113"/>
    </location>
</feature>
<feature type="domain" description="EamA" evidence="7">
    <location>
        <begin position="7"/>
        <end position="139"/>
    </location>
</feature>
<comment type="similarity">
    <text evidence="2">Belongs to the drug/metabolite transporter (DMT) superfamily. 10 TMS drug/metabolite exporter (DME) (TC 2.A.7.3) family.</text>
</comment>
<evidence type="ECO:0000313" key="9">
    <source>
        <dbReference type="Proteomes" id="UP000182661"/>
    </source>
</evidence>
<dbReference type="RefSeq" id="WP_071831056.1">
    <property type="nucleotide sequence ID" value="NZ_LSRP01000002.1"/>
</dbReference>
<dbReference type="Pfam" id="PF00892">
    <property type="entry name" value="EamA"/>
    <property type="match status" value="2"/>
</dbReference>
<evidence type="ECO:0000313" key="8">
    <source>
        <dbReference type="EMBL" id="OJG00960.1"/>
    </source>
</evidence>